<evidence type="ECO:0000313" key="2">
    <source>
        <dbReference type="Proteomes" id="UP001410394"/>
    </source>
</evidence>
<dbReference type="Gene3D" id="3.40.50.300">
    <property type="entry name" value="P-loop containing nucleotide triphosphate hydrolases"/>
    <property type="match status" value="1"/>
</dbReference>
<evidence type="ECO:0008006" key="3">
    <source>
        <dbReference type="Google" id="ProtNLM"/>
    </source>
</evidence>
<dbReference type="PANTHER" id="PTHR37816">
    <property type="entry name" value="YALI0E33011P"/>
    <property type="match status" value="1"/>
</dbReference>
<protein>
    <recommendedName>
        <fullName evidence="3">Adenylate kinase family enzyme</fullName>
    </recommendedName>
</protein>
<proteinExistence type="predicted"/>
<gene>
    <name evidence="1" type="ORF">ABDB84_03275</name>
</gene>
<dbReference type="InterPro" id="IPR052922">
    <property type="entry name" value="Cytidylate_Kinase-2"/>
</dbReference>
<dbReference type="EMBL" id="JBDIVE010000001">
    <property type="protein sequence ID" value="MEN3067485.1"/>
    <property type="molecule type" value="Genomic_DNA"/>
</dbReference>
<dbReference type="RefSeq" id="WP_345918250.1">
    <property type="nucleotide sequence ID" value="NZ_JBDIVE010000001.1"/>
</dbReference>
<dbReference type="Proteomes" id="UP001410394">
    <property type="component" value="Unassembled WGS sequence"/>
</dbReference>
<reference evidence="1 2" key="1">
    <citation type="journal article" date="2018" name="Int. J. Syst. Evol. Microbiol.">
        <title>Uliginosibacterium sediminicola sp. nov., isolated from freshwater sediment.</title>
        <authorList>
            <person name="Hwang W.M."/>
            <person name="Kim S.M."/>
            <person name="Kang K."/>
            <person name="Ahn T.Y."/>
        </authorList>
    </citation>
    <scope>NUCLEOTIDE SEQUENCE [LARGE SCALE GENOMIC DNA]</scope>
    <source>
        <strain evidence="1 2">M1-21</strain>
    </source>
</reference>
<organism evidence="1 2">
    <name type="scientific">Uliginosibacterium sediminicola</name>
    <dbReference type="NCBI Taxonomy" id="2024550"/>
    <lineage>
        <taxon>Bacteria</taxon>
        <taxon>Pseudomonadati</taxon>
        <taxon>Pseudomonadota</taxon>
        <taxon>Betaproteobacteria</taxon>
        <taxon>Rhodocyclales</taxon>
        <taxon>Zoogloeaceae</taxon>
        <taxon>Uliginosibacterium</taxon>
    </lineage>
</organism>
<dbReference type="InterPro" id="IPR027417">
    <property type="entry name" value="P-loop_NTPase"/>
</dbReference>
<comment type="caution">
    <text evidence="1">The sequence shown here is derived from an EMBL/GenBank/DDBJ whole genome shotgun (WGS) entry which is preliminary data.</text>
</comment>
<dbReference type="SUPFAM" id="SSF52540">
    <property type="entry name" value="P-loop containing nucleoside triphosphate hydrolases"/>
    <property type="match status" value="1"/>
</dbReference>
<name>A0ABU9YUT9_9RHOO</name>
<accession>A0ABU9YUT9</accession>
<dbReference type="PANTHER" id="PTHR37816:SF1">
    <property type="entry name" value="TOXIN"/>
    <property type="match status" value="1"/>
</dbReference>
<sequence length="185" mass="20922">MQRVLITGNAGAGKTTVAKQLAALLQLPYWGLDCVVWQPGWVKTPRNERTEKEKAIADNTVWVVDGVSDVVLAAADVVVFLDYPRHTCFWRVLWRNLPYLFSSRPGLPSHCPELFIIPALIKIIWRFPKFVRPNILQARLDTTKRFVHIRENEDLNQFLKEVSAAAPDNSTQGISSKLASPDLKC</sequence>
<keyword evidence="2" id="KW-1185">Reference proteome</keyword>
<evidence type="ECO:0000313" key="1">
    <source>
        <dbReference type="EMBL" id="MEN3067485.1"/>
    </source>
</evidence>